<protein>
    <submittedName>
        <fullName evidence="3">Zinc finger MYM-type protein 1-like</fullName>
    </submittedName>
</protein>
<dbReference type="RefSeq" id="XP_025417668.1">
    <property type="nucleotide sequence ID" value="XM_025561883.1"/>
</dbReference>
<gene>
    <name evidence="3" type="primary">LOC112688609</name>
</gene>
<dbReference type="PANTHER" id="PTHR45749:SF28">
    <property type="entry name" value="ZINC FINGER MYM-TYPE PROTEIN 1-LIKE-RELATED"/>
    <property type="match status" value="1"/>
</dbReference>
<accession>A0A8B8G4D0</accession>
<dbReference type="Proteomes" id="UP000694846">
    <property type="component" value="Unplaced"/>
</dbReference>
<dbReference type="InterPro" id="IPR025398">
    <property type="entry name" value="DUF4371"/>
</dbReference>
<evidence type="ECO:0000313" key="2">
    <source>
        <dbReference type="Proteomes" id="UP000694846"/>
    </source>
</evidence>
<dbReference type="OrthoDB" id="8196265at2759"/>
<name>A0A8B8G4D0_9HEMI</name>
<reference evidence="3" key="1">
    <citation type="submission" date="2025-08" db="UniProtKB">
        <authorList>
            <consortium name="RefSeq"/>
        </authorList>
    </citation>
    <scope>IDENTIFICATION</scope>
    <source>
        <tissue evidence="3">Whole body</tissue>
    </source>
</reference>
<organism evidence="2 3">
    <name type="scientific">Sipha flava</name>
    <name type="common">yellow sugarcane aphid</name>
    <dbReference type="NCBI Taxonomy" id="143950"/>
    <lineage>
        <taxon>Eukaryota</taxon>
        <taxon>Metazoa</taxon>
        <taxon>Ecdysozoa</taxon>
        <taxon>Arthropoda</taxon>
        <taxon>Hexapoda</taxon>
        <taxon>Insecta</taxon>
        <taxon>Pterygota</taxon>
        <taxon>Neoptera</taxon>
        <taxon>Paraneoptera</taxon>
        <taxon>Hemiptera</taxon>
        <taxon>Sternorrhyncha</taxon>
        <taxon>Aphidomorpha</taxon>
        <taxon>Aphidoidea</taxon>
        <taxon>Aphididae</taxon>
        <taxon>Sipha</taxon>
    </lineage>
</organism>
<keyword evidence="2" id="KW-1185">Reference proteome</keyword>
<evidence type="ECO:0000259" key="1">
    <source>
        <dbReference type="Pfam" id="PF14291"/>
    </source>
</evidence>
<sequence>MQKENIIEFLLTSGFNALTYEQKNQIKLNRPTPHLLLTCQDGKCIRTFQKNWYSKFPWLTGCDKRNKVFCFTCVIFGGKSEKHAISQNDLTNQEKFHLLGKVRIEHVVSEGRRLAAVKHNEQVGINRRLIALMIHVVCFLGKQELAFRGHRENNESLNKGNYLELLELLAQEEQLLKEHLLSSAIFKGTSKMIQNNLIECVTSVLNSKFFNEIQKVNYVSIQADETTDVSCRSQMSIIFRYVVEQKNCGTIYWFF</sequence>
<evidence type="ECO:0000313" key="3">
    <source>
        <dbReference type="RefSeq" id="XP_025417668.1"/>
    </source>
</evidence>
<proteinExistence type="predicted"/>
<dbReference type="PANTHER" id="PTHR45749">
    <property type="match status" value="1"/>
</dbReference>
<dbReference type="GeneID" id="112688609"/>
<feature type="domain" description="DUF4371" evidence="1">
    <location>
        <begin position="92"/>
        <end position="243"/>
    </location>
</feature>
<dbReference type="AlphaFoldDB" id="A0A8B8G4D0"/>
<dbReference type="Pfam" id="PF14291">
    <property type="entry name" value="DUF4371"/>
    <property type="match status" value="1"/>
</dbReference>